<feature type="compositionally biased region" description="Polar residues" evidence="1">
    <location>
        <begin position="400"/>
        <end position="414"/>
    </location>
</feature>
<evidence type="ECO:0000313" key="3">
    <source>
        <dbReference type="Proteomes" id="UP001270362"/>
    </source>
</evidence>
<feature type="region of interest" description="Disordered" evidence="1">
    <location>
        <begin position="282"/>
        <end position="414"/>
    </location>
</feature>
<dbReference type="AlphaFoldDB" id="A0AAE0X7X6"/>
<evidence type="ECO:0000256" key="1">
    <source>
        <dbReference type="SAM" id="MobiDB-lite"/>
    </source>
</evidence>
<dbReference type="Proteomes" id="UP001270362">
    <property type="component" value="Unassembled WGS sequence"/>
</dbReference>
<proteinExistence type="predicted"/>
<dbReference type="EMBL" id="JAULSO010000002">
    <property type="protein sequence ID" value="KAK3687503.1"/>
    <property type="molecule type" value="Genomic_DNA"/>
</dbReference>
<reference evidence="2" key="1">
    <citation type="journal article" date="2023" name="Mol. Phylogenet. Evol.">
        <title>Genome-scale phylogeny and comparative genomics of the fungal order Sordariales.</title>
        <authorList>
            <person name="Hensen N."/>
            <person name="Bonometti L."/>
            <person name="Westerberg I."/>
            <person name="Brannstrom I.O."/>
            <person name="Guillou S."/>
            <person name="Cros-Aarteil S."/>
            <person name="Calhoun S."/>
            <person name="Haridas S."/>
            <person name="Kuo A."/>
            <person name="Mondo S."/>
            <person name="Pangilinan J."/>
            <person name="Riley R."/>
            <person name="LaButti K."/>
            <person name="Andreopoulos B."/>
            <person name="Lipzen A."/>
            <person name="Chen C."/>
            <person name="Yan M."/>
            <person name="Daum C."/>
            <person name="Ng V."/>
            <person name="Clum A."/>
            <person name="Steindorff A."/>
            <person name="Ohm R.A."/>
            <person name="Martin F."/>
            <person name="Silar P."/>
            <person name="Natvig D.O."/>
            <person name="Lalanne C."/>
            <person name="Gautier V."/>
            <person name="Ament-Velasquez S.L."/>
            <person name="Kruys A."/>
            <person name="Hutchinson M.I."/>
            <person name="Powell A.J."/>
            <person name="Barry K."/>
            <person name="Miller A.N."/>
            <person name="Grigoriev I.V."/>
            <person name="Debuchy R."/>
            <person name="Gladieux P."/>
            <person name="Hiltunen Thoren M."/>
            <person name="Johannesson H."/>
        </authorList>
    </citation>
    <scope>NUCLEOTIDE SEQUENCE</scope>
    <source>
        <strain evidence="2">CBS 314.62</strain>
    </source>
</reference>
<organism evidence="2 3">
    <name type="scientific">Podospora appendiculata</name>
    <dbReference type="NCBI Taxonomy" id="314037"/>
    <lineage>
        <taxon>Eukaryota</taxon>
        <taxon>Fungi</taxon>
        <taxon>Dikarya</taxon>
        <taxon>Ascomycota</taxon>
        <taxon>Pezizomycotina</taxon>
        <taxon>Sordariomycetes</taxon>
        <taxon>Sordariomycetidae</taxon>
        <taxon>Sordariales</taxon>
        <taxon>Podosporaceae</taxon>
        <taxon>Podospora</taxon>
    </lineage>
</organism>
<name>A0AAE0X7X6_9PEZI</name>
<accession>A0AAE0X7X6</accession>
<evidence type="ECO:0000313" key="2">
    <source>
        <dbReference type="EMBL" id="KAK3687503.1"/>
    </source>
</evidence>
<keyword evidence="3" id="KW-1185">Reference proteome</keyword>
<protein>
    <submittedName>
        <fullName evidence="2">Uncharacterized protein</fullName>
    </submittedName>
</protein>
<gene>
    <name evidence="2" type="ORF">B0T22DRAFT_130461</name>
</gene>
<feature type="compositionally biased region" description="Polar residues" evidence="1">
    <location>
        <begin position="333"/>
        <end position="343"/>
    </location>
</feature>
<reference evidence="2" key="2">
    <citation type="submission" date="2023-06" db="EMBL/GenBank/DDBJ databases">
        <authorList>
            <consortium name="Lawrence Berkeley National Laboratory"/>
            <person name="Haridas S."/>
            <person name="Hensen N."/>
            <person name="Bonometti L."/>
            <person name="Westerberg I."/>
            <person name="Brannstrom I.O."/>
            <person name="Guillou S."/>
            <person name="Cros-Aarteil S."/>
            <person name="Calhoun S."/>
            <person name="Kuo A."/>
            <person name="Mondo S."/>
            <person name="Pangilinan J."/>
            <person name="Riley R."/>
            <person name="Labutti K."/>
            <person name="Andreopoulos B."/>
            <person name="Lipzen A."/>
            <person name="Chen C."/>
            <person name="Yanf M."/>
            <person name="Daum C."/>
            <person name="Ng V."/>
            <person name="Clum A."/>
            <person name="Steindorff A."/>
            <person name="Ohm R."/>
            <person name="Martin F."/>
            <person name="Silar P."/>
            <person name="Natvig D."/>
            <person name="Lalanne C."/>
            <person name="Gautier V."/>
            <person name="Ament-Velasquez S.L."/>
            <person name="Kruys A."/>
            <person name="Hutchinson M.I."/>
            <person name="Powell A.J."/>
            <person name="Barry K."/>
            <person name="Miller A.N."/>
            <person name="Grigoriev I.V."/>
            <person name="Debuchy R."/>
            <person name="Gladieux P."/>
            <person name="Thoren M.H."/>
            <person name="Johannesson H."/>
        </authorList>
    </citation>
    <scope>NUCLEOTIDE SEQUENCE</scope>
    <source>
        <strain evidence="2">CBS 314.62</strain>
    </source>
</reference>
<feature type="region of interest" description="Disordered" evidence="1">
    <location>
        <begin position="1"/>
        <end position="31"/>
    </location>
</feature>
<comment type="caution">
    <text evidence="2">The sequence shown here is derived from an EMBL/GenBank/DDBJ whole genome shotgun (WGS) entry which is preliminary data.</text>
</comment>
<sequence>MATNMRRASDSVLRQASSSADGRFPSREASRASEGLAYSQSSCSPGALAGVRSATVVRQGGEVAWAVPVGQARDAEAEMPAARRRARSDARGYPWGSIVSFWSPGPGPWTCRRTCLPVPTTARPGAMHRSQPPSRRHGPCHTSLMHRRYCSCRQRGLHALVLALAHELPAGQVPRSKTICCGTLGGGPGRLAGQGHGKGSKLRARATSSFQGRGYPYYFIHGPLPSVTYPRCHIVRITSCPGCCCCRCCRWWWRSFNYYPASKSTNTLTCLRAQLTWHGKPLRVGSPMKRESKNQPRSYAHTTGRFPLTHHPQEEPGPAPRLGPRWRKLGNSLPGSRSTSFSFGVTARDEMHRRPKKDSRGSPPVAHACARPTPFRDYLRSRLHLDVLNPGDRQHRPGQSKANKQQSAPSIRYQ</sequence>